<sequence>MSETTPPELSDEELGVIAGKAAGNFKGNAHQLEAAIGALFVAKHYGWKVVYLVHDIRTVRKYEKILGVNLKDTMPEVGHKAERSLAYIAAQKVSSFWKAVKGEIPGIKTPEIK</sequence>
<organism evidence="1 2">
    <name type="scientific">Congregibacter brevis</name>
    <dbReference type="NCBI Taxonomy" id="3081201"/>
    <lineage>
        <taxon>Bacteria</taxon>
        <taxon>Pseudomonadati</taxon>
        <taxon>Pseudomonadota</taxon>
        <taxon>Gammaproteobacteria</taxon>
        <taxon>Cellvibrionales</taxon>
        <taxon>Halieaceae</taxon>
        <taxon>Congregibacter</taxon>
    </lineage>
</organism>
<evidence type="ECO:0000313" key="1">
    <source>
        <dbReference type="EMBL" id="WOJ97976.1"/>
    </source>
</evidence>
<gene>
    <name evidence="1" type="ORF">R0137_05220</name>
</gene>
<evidence type="ECO:0000313" key="2">
    <source>
        <dbReference type="Proteomes" id="UP001626549"/>
    </source>
</evidence>
<accession>A0ABZ0IET5</accession>
<reference evidence="1 2" key="1">
    <citation type="submission" date="2023-10" db="EMBL/GenBank/DDBJ databases">
        <title>Two novel species belonging to the OM43/NOR5 clade.</title>
        <authorList>
            <person name="Park M."/>
        </authorList>
    </citation>
    <scope>NUCLEOTIDE SEQUENCE [LARGE SCALE GENOMIC DNA]</scope>
    <source>
        <strain evidence="1 2">IMCC45268</strain>
    </source>
</reference>
<proteinExistence type="predicted"/>
<protein>
    <submittedName>
        <fullName evidence="1">Uncharacterized protein</fullName>
    </submittedName>
</protein>
<keyword evidence="2" id="KW-1185">Reference proteome</keyword>
<dbReference type="EMBL" id="CP136865">
    <property type="protein sequence ID" value="WOJ97976.1"/>
    <property type="molecule type" value="Genomic_DNA"/>
</dbReference>
<dbReference type="RefSeq" id="WP_407329099.1">
    <property type="nucleotide sequence ID" value="NZ_CP136865.1"/>
</dbReference>
<name>A0ABZ0IET5_9GAMM</name>
<dbReference type="Proteomes" id="UP001626549">
    <property type="component" value="Chromosome"/>
</dbReference>